<keyword evidence="1" id="KW-0805">Transcription regulation</keyword>
<dbReference type="GO" id="GO:0000976">
    <property type="term" value="F:transcription cis-regulatory region binding"/>
    <property type="evidence" value="ECO:0007669"/>
    <property type="project" value="TreeGrafter"/>
</dbReference>
<comment type="caution">
    <text evidence="5">The sequence shown here is derived from an EMBL/GenBank/DDBJ whole genome shotgun (WGS) entry which is preliminary data.</text>
</comment>
<organism evidence="5 6">
    <name type="scientific">Sanguibacter antarcticus</name>
    <dbReference type="NCBI Taxonomy" id="372484"/>
    <lineage>
        <taxon>Bacteria</taxon>
        <taxon>Bacillati</taxon>
        <taxon>Actinomycetota</taxon>
        <taxon>Actinomycetes</taxon>
        <taxon>Micrococcales</taxon>
        <taxon>Sanguibacteraceae</taxon>
        <taxon>Sanguibacter</taxon>
    </lineage>
</organism>
<evidence type="ECO:0000313" key="5">
    <source>
        <dbReference type="EMBL" id="PFG34152.1"/>
    </source>
</evidence>
<dbReference type="PANTHER" id="PTHR30146:SF109">
    <property type="entry name" value="HTH-TYPE TRANSCRIPTIONAL REGULATOR GALS"/>
    <property type="match status" value="1"/>
</dbReference>
<dbReference type="InterPro" id="IPR010982">
    <property type="entry name" value="Lambda_DNA-bd_dom_sf"/>
</dbReference>
<dbReference type="Gene3D" id="1.10.260.40">
    <property type="entry name" value="lambda repressor-like DNA-binding domains"/>
    <property type="match status" value="1"/>
</dbReference>
<keyword evidence="3" id="KW-0804">Transcription</keyword>
<dbReference type="SUPFAM" id="SSF53822">
    <property type="entry name" value="Periplasmic binding protein-like I"/>
    <property type="match status" value="1"/>
</dbReference>
<evidence type="ECO:0000256" key="3">
    <source>
        <dbReference type="ARBA" id="ARBA00023163"/>
    </source>
</evidence>
<dbReference type="SMART" id="SM00354">
    <property type="entry name" value="HTH_LACI"/>
    <property type="match status" value="1"/>
</dbReference>
<dbReference type="Pfam" id="PF00356">
    <property type="entry name" value="LacI"/>
    <property type="match status" value="1"/>
</dbReference>
<sequence>MAISSQIRAPVIADVARVAGVSVPTVSRVLTGSTPVSDEKRERVMSAIRELGYRPNAAARALVSGRQSMIAIVAGNTTRYGYSTTIQGIEEAARAAGYLVVISVLEVPEDSVDDAKVATTIDLVLSQPVAGVVVIEFDEAGIHASKAFPSTVPMVSAAAFPTDGATSPQAYLDDRAAGQAATEYLLGLGHETVHHVSLPQAIPRMGRTLGWADALRAAGIEVPPVIPGAWEPAAGREVGLALAARDDVTAVLCGNDEVAVGVIRGLYDGGRSVPGDVSVIGFDDEPLAAVTIPSLTTVSQDFIDLGRRAFGLLEQLITSGSAPSLSSASASLVVRESTSAPRTGRAVAS</sequence>
<dbReference type="Gene3D" id="3.40.50.2300">
    <property type="match status" value="2"/>
</dbReference>
<dbReference type="EMBL" id="PDJG01000001">
    <property type="protein sequence ID" value="PFG34152.1"/>
    <property type="molecule type" value="Genomic_DNA"/>
</dbReference>
<dbReference type="AlphaFoldDB" id="A0A2A9E7E6"/>
<gene>
    <name evidence="5" type="ORF">ATL42_2055</name>
</gene>
<dbReference type="SUPFAM" id="SSF47413">
    <property type="entry name" value="lambda repressor-like DNA-binding domains"/>
    <property type="match status" value="1"/>
</dbReference>
<evidence type="ECO:0000259" key="4">
    <source>
        <dbReference type="PROSITE" id="PS50932"/>
    </source>
</evidence>
<evidence type="ECO:0000313" key="6">
    <source>
        <dbReference type="Proteomes" id="UP000225548"/>
    </source>
</evidence>
<feature type="domain" description="HTH lacI-type" evidence="4">
    <location>
        <begin position="10"/>
        <end position="64"/>
    </location>
</feature>
<dbReference type="PANTHER" id="PTHR30146">
    <property type="entry name" value="LACI-RELATED TRANSCRIPTIONAL REPRESSOR"/>
    <property type="match status" value="1"/>
</dbReference>
<dbReference type="InterPro" id="IPR046335">
    <property type="entry name" value="LacI/GalR-like_sensor"/>
</dbReference>
<keyword evidence="6" id="KW-1185">Reference proteome</keyword>
<accession>A0A2A9E7E6</accession>
<dbReference type="RefSeq" id="WP_211281796.1">
    <property type="nucleotide sequence ID" value="NZ_PDJG01000001.1"/>
</dbReference>
<evidence type="ECO:0000256" key="2">
    <source>
        <dbReference type="ARBA" id="ARBA00023125"/>
    </source>
</evidence>
<dbReference type="InterPro" id="IPR028082">
    <property type="entry name" value="Peripla_BP_I"/>
</dbReference>
<proteinExistence type="predicted"/>
<dbReference type="PROSITE" id="PS00356">
    <property type="entry name" value="HTH_LACI_1"/>
    <property type="match status" value="1"/>
</dbReference>
<name>A0A2A9E7E6_9MICO</name>
<evidence type="ECO:0000256" key="1">
    <source>
        <dbReference type="ARBA" id="ARBA00023015"/>
    </source>
</evidence>
<dbReference type="GO" id="GO:0003700">
    <property type="term" value="F:DNA-binding transcription factor activity"/>
    <property type="evidence" value="ECO:0007669"/>
    <property type="project" value="TreeGrafter"/>
</dbReference>
<protein>
    <submittedName>
        <fullName evidence="5">LacI family transcriptional regulator</fullName>
    </submittedName>
</protein>
<dbReference type="Proteomes" id="UP000225548">
    <property type="component" value="Unassembled WGS sequence"/>
</dbReference>
<dbReference type="CDD" id="cd01574">
    <property type="entry name" value="PBP1_LacI"/>
    <property type="match status" value="1"/>
</dbReference>
<reference evidence="5 6" key="1">
    <citation type="submission" date="2017-10" db="EMBL/GenBank/DDBJ databases">
        <title>Sequencing the genomes of 1000 actinobacteria strains.</title>
        <authorList>
            <person name="Klenk H.-P."/>
        </authorList>
    </citation>
    <scope>NUCLEOTIDE SEQUENCE [LARGE SCALE GENOMIC DNA]</scope>
    <source>
        <strain evidence="5 6">DSM 18966</strain>
    </source>
</reference>
<dbReference type="PROSITE" id="PS50932">
    <property type="entry name" value="HTH_LACI_2"/>
    <property type="match status" value="1"/>
</dbReference>
<keyword evidence="2" id="KW-0238">DNA-binding</keyword>
<dbReference type="CDD" id="cd01392">
    <property type="entry name" value="HTH_LacI"/>
    <property type="match status" value="1"/>
</dbReference>
<dbReference type="Pfam" id="PF13377">
    <property type="entry name" value="Peripla_BP_3"/>
    <property type="match status" value="1"/>
</dbReference>
<dbReference type="InterPro" id="IPR000843">
    <property type="entry name" value="HTH_LacI"/>
</dbReference>